<dbReference type="InterPro" id="IPR012334">
    <property type="entry name" value="Pectin_lyas_fold"/>
</dbReference>
<evidence type="ECO:0000313" key="12">
    <source>
        <dbReference type="Proteomes" id="UP001152484"/>
    </source>
</evidence>
<feature type="active site" evidence="8">
    <location>
        <position position="255"/>
    </location>
</feature>
<comment type="similarity">
    <text evidence="2 9">Belongs to the glycosyl hydrolase 28 family.</text>
</comment>
<dbReference type="PROSITE" id="PS00502">
    <property type="entry name" value="POLYGALACTURONASE"/>
    <property type="match status" value="1"/>
</dbReference>
<dbReference type="EMBL" id="CAMAPE010000035">
    <property type="protein sequence ID" value="CAH9096295.1"/>
    <property type="molecule type" value="Genomic_DNA"/>
</dbReference>
<dbReference type="Pfam" id="PF00295">
    <property type="entry name" value="Glyco_hydro_28"/>
    <property type="match status" value="1"/>
</dbReference>
<evidence type="ECO:0000256" key="7">
    <source>
        <dbReference type="ARBA" id="ARBA00023316"/>
    </source>
</evidence>
<gene>
    <name evidence="11" type="ORF">CEURO_LOCUS13356</name>
</gene>
<comment type="subcellular location">
    <subcellularLocation>
        <location evidence="1">Secreted</location>
        <location evidence="1">Cell wall</location>
    </subcellularLocation>
</comment>
<dbReference type="InterPro" id="IPR011050">
    <property type="entry name" value="Pectin_lyase_fold/virulence"/>
</dbReference>
<comment type="caution">
    <text evidence="11">The sequence shown here is derived from an EMBL/GenBank/DDBJ whole genome shotgun (WGS) entry which is preliminary data.</text>
</comment>
<evidence type="ECO:0000256" key="2">
    <source>
        <dbReference type="ARBA" id="ARBA00008834"/>
    </source>
</evidence>
<dbReference type="SUPFAM" id="SSF51126">
    <property type="entry name" value="Pectin lyase-like"/>
    <property type="match status" value="1"/>
</dbReference>
<reference evidence="11" key="1">
    <citation type="submission" date="2022-07" db="EMBL/GenBank/DDBJ databases">
        <authorList>
            <person name="Macas J."/>
            <person name="Novak P."/>
            <person name="Neumann P."/>
        </authorList>
    </citation>
    <scope>NUCLEOTIDE SEQUENCE</scope>
</reference>
<feature type="chain" id="PRO_5040483671" description="Polygalacturonase" evidence="10">
    <location>
        <begin position="19"/>
        <end position="348"/>
    </location>
</feature>
<keyword evidence="3" id="KW-0134">Cell wall</keyword>
<evidence type="ECO:0000256" key="8">
    <source>
        <dbReference type="PROSITE-ProRule" id="PRU10052"/>
    </source>
</evidence>
<evidence type="ECO:0000256" key="10">
    <source>
        <dbReference type="SAM" id="SignalP"/>
    </source>
</evidence>
<keyword evidence="12" id="KW-1185">Reference proteome</keyword>
<keyword evidence="6 9" id="KW-0326">Glycosidase</keyword>
<proteinExistence type="inferred from homology"/>
<dbReference type="PANTHER" id="PTHR31375">
    <property type="match status" value="1"/>
</dbReference>
<dbReference type="Gene3D" id="2.160.20.10">
    <property type="entry name" value="Single-stranded right-handed beta-helix, Pectin lyase-like"/>
    <property type="match status" value="1"/>
</dbReference>
<keyword evidence="4" id="KW-0964">Secreted</keyword>
<dbReference type="Proteomes" id="UP001152484">
    <property type="component" value="Unassembled WGS sequence"/>
</dbReference>
<protein>
    <recommendedName>
        <fullName evidence="13">Polygalacturonase</fullName>
    </recommendedName>
</protein>
<evidence type="ECO:0008006" key="13">
    <source>
        <dbReference type="Google" id="ProtNLM"/>
    </source>
</evidence>
<evidence type="ECO:0000256" key="9">
    <source>
        <dbReference type="RuleBase" id="RU361169"/>
    </source>
</evidence>
<keyword evidence="10" id="KW-0732">Signal</keyword>
<dbReference type="OrthoDB" id="187139at2759"/>
<accession>A0A9P0ZD85</accession>
<sequence>MFMRSPLVITITIFFALSCFDCFPSDEKRIVINVDHFGARGDGRTDDSKAFSRAWEKFCETEKGELLIPPTKTYLLKPVSLDGPCKPNLKMKISGTIKASPNKRDYDATGRLNWMLLRYLDYFNVDGDGNKGTIDGSGENWWKDSCNFKETPTCDKGLVPFSVMFENCTNLKVENLLFKNAQKMHLTFNVTRNVEASHINIQAPQKSPNTDGIHVSRSYNVTITNSNIATGDDCISIVNKTTRVRVLDTQCGPGHGISIGSLGRLGNTVVEHVSDVVVKRVKFIGTTNGVRIKTWQVLVVPGSDVAECDANLDEGGPQPQMHFWTYLDDLDTDFGTGLDWLSLCLTGI</sequence>
<dbReference type="PROSITE" id="PS51257">
    <property type="entry name" value="PROKAR_LIPOPROTEIN"/>
    <property type="match status" value="1"/>
</dbReference>
<dbReference type="AlphaFoldDB" id="A0A9P0ZD85"/>
<dbReference type="GO" id="GO:0071555">
    <property type="term" value="P:cell wall organization"/>
    <property type="evidence" value="ECO:0007669"/>
    <property type="project" value="UniProtKB-KW"/>
</dbReference>
<keyword evidence="5 9" id="KW-0378">Hydrolase</keyword>
<dbReference type="SMART" id="SM00710">
    <property type="entry name" value="PbH1"/>
    <property type="match status" value="3"/>
</dbReference>
<dbReference type="GO" id="GO:0005975">
    <property type="term" value="P:carbohydrate metabolic process"/>
    <property type="evidence" value="ECO:0007669"/>
    <property type="project" value="InterPro"/>
</dbReference>
<evidence type="ECO:0000256" key="4">
    <source>
        <dbReference type="ARBA" id="ARBA00022525"/>
    </source>
</evidence>
<evidence type="ECO:0000256" key="6">
    <source>
        <dbReference type="ARBA" id="ARBA00023295"/>
    </source>
</evidence>
<evidence type="ECO:0000256" key="1">
    <source>
        <dbReference type="ARBA" id="ARBA00004191"/>
    </source>
</evidence>
<keyword evidence="7" id="KW-0961">Cell wall biogenesis/degradation</keyword>
<dbReference type="InterPro" id="IPR006626">
    <property type="entry name" value="PbH1"/>
</dbReference>
<dbReference type="GO" id="GO:0004650">
    <property type="term" value="F:polygalacturonase activity"/>
    <property type="evidence" value="ECO:0007669"/>
    <property type="project" value="InterPro"/>
</dbReference>
<evidence type="ECO:0000256" key="3">
    <source>
        <dbReference type="ARBA" id="ARBA00022512"/>
    </source>
</evidence>
<evidence type="ECO:0000256" key="5">
    <source>
        <dbReference type="ARBA" id="ARBA00022801"/>
    </source>
</evidence>
<evidence type="ECO:0000313" key="11">
    <source>
        <dbReference type="EMBL" id="CAH9096295.1"/>
    </source>
</evidence>
<dbReference type="InterPro" id="IPR000743">
    <property type="entry name" value="Glyco_hydro_28"/>
</dbReference>
<name>A0A9P0ZD85_CUSEU</name>
<organism evidence="11 12">
    <name type="scientific">Cuscuta europaea</name>
    <name type="common">European dodder</name>
    <dbReference type="NCBI Taxonomy" id="41803"/>
    <lineage>
        <taxon>Eukaryota</taxon>
        <taxon>Viridiplantae</taxon>
        <taxon>Streptophyta</taxon>
        <taxon>Embryophyta</taxon>
        <taxon>Tracheophyta</taxon>
        <taxon>Spermatophyta</taxon>
        <taxon>Magnoliopsida</taxon>
        <taxon>eudicotyledons</taxon>
        <taxon>Gunneridae</taxon>
        <taxon>Pentapetalae</taxon>
        <taxon>asterids</taxon>
        <taxon>lamiids</taxon>
        <taxon>Solanales</taxon>
        <taxon>Convolvulaceae</taxon>
        <taxon>Cuscuteae</taxon>
        <taxon>Cuscuta</taxon>
        <taxon>Cuscuta subgen. Cuscuta</taxon>
    </lineage>
</organism>
<feature type="signal peptide" evidence="10">
    <location>
        <begin position="1"/>
        <end position="18"/>
    </location>
</feature>